<keyword evidence="3" id="KW-1185">Reference proteome</keyword>
<protein>
    <submittedName>
        <fullName evidence="2">Uncharacterized protein</fullName>
    </submittedName>
</protein>
<accession>A0A4Y6EM56</accession>
<feature type="transmembrane region" description="Helical" evidence="1">
    <location>
        <begin position="39"/>
        <end position="58"/>
    </location>
</feature>
<keyword evidence="1" id="KW-1133">Transmembrane helix</keyword>
<evidence type="ECO:0000313" key="2">
    <source>
        <dbReference type="EMBL" id="QDF19773.1"/>
    </source>
</evidence>
<feature type="transmembrane region" description="Helical" evidence="1">
    <location>
        <begin position="12"/>
        <end position="33"/>
    </location>
</feature>
<evidence type="ECO:0000313" key="3">
    <source>
        <dbReference type="Proteomes" id="UP000318419"/>
    </source>
</evidence>
<gene>
    <name evidence="2" type="primary">41</name>
    <name evidence="2" type="ORF">SEA_LILSPOTTY_41</name>
</gene>
<sequence length="110" mass="12125">MSRADVNLKRTLSAVPLMMSLPWLSLVVLFWGFILWKAAPVLVIFLGVFVAVAVLVWVHGKAAEERAAEKAAQQARADAIIARADTQHRQVLNGDVRGVYGDYMPPKGLR</sequence>
<keyword evidence="1" id="KW-0812">Transmembrane</keyword>
<dbReference type="KEGG" id="vg:80019431"/>
<dbReference type="EMBL" id="MK977707">
    <property type="protein sequence ID" value="QDF19773.1"/>
    <property type="molecule type" value="Genomic_DNA"/>
</dbReference>
<keyword evidence="1" id="KW-0472">Membrane</keyword>
<dbReference type="RefSeq" id="YP_010754830.1">
    <property type="nucleotide sequence ID" value="NC_073464.1"/>
</dbReference>
<name>A0A4Y6EM56_9CAUD</name>
<reference evidence="2 3" key="1">
    <citation type="submission" date="2019-05" db="EMBL/GenBank/DDBJ databases">
        <authorList>
            <person name="Kim R."/>
            <person name="Haleblian K.L."/>
            <person name="Torres C.-L.T."/>
            <person name="Chong M.Y."/>
            <person name="Duong K."/>
            <person name="Lee C."/>
            <person name="Lai L.T."/>
            <person name="Ballew A.S."/>
            <person name="Ly A.M."/>
            <person name="Wu S."/>
            <person name="Ngo R.T."/>
            <person name="Freise A.C."/>
            <person name="Reddi K."/>
            <person name="Moberg-Parker J."/>
            <person name="Garlena R.A."/>
            <person name="Russell D.A."/>
            <person name="Pope W.H."/>
            <person name="Jacobs-Sera D."/>
            <person name="Hatfull G.F."/>
        </authorList>
    </citation>
    <scope>NUCLEOTIDE SEQUENCE [LARGE SCALE GENOMIC DNA]</scope>
</reference>
<organism evidence="2 3">
    <name type="scientific">Mycobacterium phage LilSpotty</name>
    <dbReference type="NCBI Taxonomy" id="2588512"/>
    <lineage>
        <taxon>Viruses</taxon>
        <taxon>Duplodnaviria</taxon>
        <taxon>Heunggongvirae</taxon>
        <taxon>Uroviricota</taxon>
        <taxon>Caudoviricetes</taxon>
        <taxon>Lilspottyvirus</taxon>
        <taxon>Lilspottyvirus lilspotty</taxon>
    </lineage>
</organism>
<evidence type="ECO:0000256" key="1">
    <source>
        <dbReference type="SAM" id="Phobius"/>
    </source>
</evidence>
<proteinExistence type="predicted"/>
<dbReference type="GeneID" id="80019431"/>
<dbReference type="Proteomes" id="UP000318419">
    <property type="component" value="Genome"/>
</dbReference>